<dbReference type="eggNOG" id="COG3899">
    <property type="taxonomic scope" value="Bacteria"/>
</dbReference>
<organism evidence="6 7">
    <name type="scientific">Chondromyces apiculatus DSM 436</name>
    <dbReference type="NCBI Taxonomy" id="1192034"/>
    <lineage>
        <taxon>Bacteria</taxon>
        <taxon>Pseudomonadati</taxon>
        <taxon>Myxococcota</taxon>
        <taxon>Polyangia</taxon>
        <taxon>Polyangiales</taxon>
        <taxon>Polyangiaceae</taxon>
        <taxon>Chondromyces</taxon>
    </lineage>
</organism>
<dbReference type="InterPro" id="IPR017441">
    <property type="entry name" value="Protein_kinase_ATP_BS"/>
</dbReference>
<feature type="domain" description="Protein kinase" evidence="5">
    <location>
        <begin position="92"/>
        <end position="394"/>
    </location>
</feature>
<dbReference type="InterPro" id="IPR041664">
    <property type="entry name" value="AAA_16"/>
</dbReference>
<dbReference type="Gene3D" id="3.40.50.300">
    <property type="entry name" value="P-loop containing nucleotide triphosphate hydrolases"/>
    <property type="match status" value="1"/>
</dbReference>
<dbReference type="PANTHER" id="PTHR16305:SF28">
    <property type="entry name" value="GUANYLATE CYCLASE DOMAIN-CONTAINING PROTEIN"/>
    <property type="match status" value="1"/>
</dbReference>
<evidence type="ECO:0000313" key="6">
    <source>
        <dbReference type="EMBL" id="EYF04103.1"/>
    </source>
</evidence>
<feature type="compositionally biased region" description="Low complexity" evidence="4">
    <location>
        <begin position="403"/>
        <end position="417"/>
    </location>
</feature>
<evidence type="ECO:0000256" key="1">
    <source>
        <dbReference type="ARBA" id="ARBA00022741"/>
    </source>
</evidence>
<dbReference type="STRING" id="1192034.CAP_4786"/>
<dbReference type="Proteomes" id="UP000019678">
    <property type="component" value="Unassembled WGS sequence"/>
</dbReference>
<keyword evidence="7" id="KW-1185">Reference proteome</keyword>
<gene>
    <name evidence="6" type="ORF">CAP_4786</name>
</gene>
<dbReference type="InterPro" id="IPR027417">
    <property type="entry name" value="P-loop_NTPase"/>
</dbReference>
<comment type="caution">
    <text evidence="6">The sequence shown here is derived from an EMBL/GenBank/DDBJ whole genome shotgun (WGS) entry which is preliminary data.</text>
</comment>
<keyword evidence="1 3" id="KW-0547">Nucleotide-binding</keyword>
<reference evidence="6 7" key="1">
    <citation type="submission" date="2013-05" db="EMBL/GenBank/DDBJ databases">
        <title>Genome assembly of Chondromyces apiculatus DSM 436.</title>
        <authorList>
            <person name="Sharma G."/>
            <person name="Khatri I."/>
            <person name="Kaur C."/>
            <person name="Mayilraj S."/>
            <person name="Subramanian S."/>
        </authorList>
    </citation>
    <scope>NUCLEOTIDE SEQUENCE [LARGE SCALE GENOMIC DNA]</scope>
    <source>
        <strain evidence="6 7">DSM 436</strain>
    </source>
</reference>
<dbReference type="SUPFAM" id="SSF52540">
    <property type="entry name" value="P-loop containing nucleoside triphosphate hydrolases"/>
    <property type="match status" value="1"/>
</dbReference>
<dbReference type="PROSITE" id="PS50011">
    <property type="entry name" value="PROTEIN_KINASE_DOM"/>
    <property type="match status" value="1"/>
</dbReference>
<evidence type="ECO:0000313" key="7">
    <source>
        <dbReference type="Proteomes" id="UP000019678"/>
    </source>
</evidence>
<sequence length="1410" mass="151435">MDEVTPLPHDPRSSSDGAAARQRTPPERTLPSQGQPRAEPTLRAARPAAEPDAPTESRLGSSTRAADARRPRPSRSGPSARRLEPGEQIGHYRIVSKLGEGGMGVVYKATDIDRNELVALKTLHRVDPDSVSRLKNEFRSSVDIAHRNLVVTHELVATDDMVFFTMELLDGVSFLEHVRDDAAIRVARTVSMSSIQATEAAQITTSVTSEPPPRPGASLAPPALSPNPAVPLVQTERLRLALRQLAAGVNALHAAGKIHRDLKPGNVIVTHTGRVVILDFSLAASLSMAGMAANDVTAGTPAFMAPEQVLGLPATAATDWYAVGVMLYQALTGRLPYEGSVDQIIKAKRKDNPPRHPSSHAPGVPADLGALCLELLSFNPEARPTGPDIEARLLAQDRDLAVSSSRSPVSSRRFGPPSSAPIPSLRTTSSNPSISANPIPSATPSSPTSARSSVGPRSFSPPFIGRETHLAALEAAYQALRDGSAATVYLHGRSGMGKSALVRSFLADVRQRGGALVLEGRCYERENVPYKAFDSLADAIARHLQKLQPEQVAQLLPEGALDLARLFPVLQSVESIGATQPEPEADIDLLERRRHAFRALKALLRRMGRARPLILWIDDLQWGDRDSAHLLTELFAPPDAPLLLFLGTYRTEEEETSPLLRELFQAEVPSLEALILDVGPLEHRDASRLARAMLGEEGAEPSQRAARIADESEGCPLFVEELVRYLHTGGDGRSADLDASSPDDPAEPPDLIVSLEALLATRITELPDDARALLEVIALAGRPIRQGIAAEAMGGGPSSRAALALLRGRHLVRTRGSRDRDAVEVYHDRIRDAVSSRLEPAARARLHLRLARALEAGGAAEPEQLALHFRGGGDLARAAEYAEHAAERAAAALAFDRAADFYQIAVACHAELDALPTHIAPLQGRLADALANAGRGAEAAPIYLAAAESLPKLQALRLRGRAAEQLLGSGRIGEGVTVLAPALRAVGLSYPASPGRALLLVIGRMLRISLRGRRYRERDESALSPEDLLRLDVCWWAAKGLLSFDSIRAAAFLLKYVLLALQAGEPRHIARALVFFGMLTVYEGTRRGIRKGNLLMAEAERIAERFASPYLDGVILGCKGIAAVSAGNFHEGISHLAAGSEILKSRCSAVRWEVSTCASGSCSALIWLGEFRELGRIANASLRDAEQIGDIFSIVEFQLFCATVDLASGDIPAARARAAEAMSRWYAQAFTYQHWFALKVEVWCDLHDGDVDAASRRLDAAWSTLEASKLLRVRLFALDAHFLRGTVALAGAAADIAAGRPARRNLRAVQRDARFLIDLDFGECSGLGDLLLAGALALSGDTSAAISHLDVAIRRLDAAGMYLHVACARLRKGHLLGGKEGRALVVKAEGAMRDEGIANPPAWRRLYAPG</sequence>
<dbReference type="eggNOG" id="COG0515">
    <property type="taxonomic scope" value="Bacteria"/>
</dbReference>
<dbReference type="PROSITE" id="PS00107">
    <property type="entry name" value="PROTEIN_KINASE_ATP"/>
    <property type="match status" value="1"/>
</dbReference>
<accession>A0A017T4D0</accession>
<dbReference type="InterPro" id="IPR000719">
    <property type="entry name" value="Prot_kinase_dom"/>
</dbReference>
<dbReference type="GO" id="GO:0004672">
    <property type="term" value="F:protein kinase activity"/>
    <property type="evidence" value="ECO:0007669"/>
    <property type="project" value="InterPro"/>
</dbReference>
<dbReference type="PANTHER" id="PTHR16305">
    <property type="entry name" value="TESTICULAR SOLUBLE ADENYLYL CYCLASE"/>
    <property type="match status" value="1"/>
</dbReference>
<dbReference type="GO" id="GO:0005524">
    <property type="term" value="F:ATP binding"/>
    <property type="evidence" value="ECO:0007669"/>
    <property type="project" value="UniProtKB-UniRule"/>
</dbReference>
<dbReference type="SUPFAM" id="SSF56112">
    <property type="entry name" value="Protein kinase-like (PK-like)"/>
    <property type="match status" value="1"/>
</dbReference>
<dbReference type="GO" id="GO:0005737">
    <property type="term" value="C:cytoplasm"/>
    <property type="evidence" value="ECO:0007669"/>
    <property type="project" value="TreeGrafter"/>
</dbReference>
<dbReference type="Pfam" id="PF00069">
    <property type="entry name" value="Pkinase"/>
    <property type="match status" value="2"/>
</dbReference>
<dbReference type="EMBL" id="ASRX01000038">
    <property type="protein sequence ID" value="EYF04103.1"/>
    <property type="molecule type" value="Genomic_DNA"/>
</dbReference>
<evidence type="ECO:0000259" key="5">
    <source>
        <dbReference type="PROSITE" id="PS50011"/>
    </source>
</evidence>
<protein>
    <recommendedName>
        <fullName evidence="5">Protein kinase domain-containing protein</fullName>
    </recommendedName>
</protein>
<evidence type="ECO:0000256" key="4">
    <source>
        <dbReference type="SAM" id="MobiDB-lite"/>
    </source>
</evidence>
<feature type="binding site" evidence="3">
    <location>
        <position position="121"/>
    </location>
    <ligand>
        <name>ATP</name>
        <dbReference type="ChEBI" id="CHEBI:30616"/>
    </ligand>
</feature>
<proteinExistence type="predicted"/>
<keyword evidence="2 3" id="KW-0067">ATP-binding</keyword>
<feature type="compositionally biased region" description="Low complexity" evidence="4">
    <location>
        <begin position="43"/>
        <end position="54"/>
    </location>
</feature>
<dbReference type="GO" id="GO:0004016">
    <property type="term" value="F:adenylate cyclase activity"/>
    <property type="evidence" value="ECO:0007669"/>
    <property type="project" value="TreeGrafter"/>
</dbReference>
<feature type="region of interest" description="Disordered" evidence="4">
    <location>
        <begin position="402"/>
        <end position="459"/>
    </location>
</feature>
<dbReference type="Gene3D" id="1.10.510.10">
    <property type="entry name" value="Transferase(Phosphotransferase) domain 1"/>
    <property type="match status" value="1"/>
</dbReference>
<dbReference type="CDD" id="cd14014">
    <property type="entry name" value="STKc_PknB_like"/>
    <property type="match status" value="1"/>
</dbReference>
<dbReference type="Pfam" id="PF13191">
    <property type="entry name" value="AAA_16"/>
    <property type="match status" value="1"/>
</dbReference>
<evidence type="ECO:0000256" key="3">
    <source>
        <dbReference type="PROSITE-ProRule" id="PRU10141"/>
    </source>
</evidence>
<evidence type="ECO:0000256" key="2">
    <source>
        <dbReference type="ARBA" id="ARBA00022840"/>
    </source>
</evidence>
<dbReference type="Gene3D" id="3.30.200.20">
    <property type="entry name" value="Phosphorylase Kinase, domain 1"/>
    <property type="match status" value="1"/>
</dbReference>
<feature type="region of interest" description="Disordered" evidence="4">
    <location>
        <begin position="1"/>
        <end position="88"/>
    </location>
</feature>
<feature type="compositionally biased region" description="Low complexity" evidence="4">
    <location>
        <begin position="427"/>
        <end position="453"/>
    </location>
</feature>
<dbReference type="InterPro" id="IPR011009">
    <property type="entry name" value="Kinase-like_dom_sf"/>
</dbReference>
<feature type="region of interest" description="Disordered" evidence="4">
    <location>
        <begin position="201"/>
        <end position="225"/>
    </location>
</feature>
<dbReference type="SMART" id="SM00220">
    <property type="entry name" value="S_TKc"/>
    <property type="match status" value="1"/>
</dbReference>
<name>A0A017T4D0_9BACT</name>